<proteinExistence type="predicted"/>
<name>A0A3F3H058_9LACO</name>
<protein>
    <submittedName>
        <fullName evidence="1">Uncharacterized protein</fullName>
    </submittedName>
</protein>
<accession>A0A3F3H058</accession>
<evidence type="ECO:0000313" key="1">
    <source>
        <dbReference type="EMBL" id="GAP04495.1"/>
    </source>
</evidence>
<dbReference type="AlphaFoldDB" id="A0A3F3H058"/>
<organism evidence="1">
    <name type="scientific">Fructobacillus tropaeoli</name>
    <dbReference type="NCBI Taxonomy" id="709323"/>
    <lineage>
        <taxon>Bacteria</taxon>
        <taxon>Bacillati</taxon>
        <taxon>Bacillota</taxon>
        <taxon>Bacilli</taxon>
        <taxon>Lactobacillales</taxon>
        <taxon>Lactobacillaceae</taxon>
        <taxon>Fructobacillus</taxon>
    </lineage>
</organism>
<dbReference type="RefSeq" id="WP_059393907.1">
    <property type="nucleotide sequence ID" value="NZ_DF968082.1"/>
</dbReference>
<dbReference type="EMBL" id="DF968082">
    <property type="protein sequence ID" value="GAP04495.1"/>
    <property type="molecule type" value="Genomic_DNA"/>
</dbReference>
<sequence>MLHLRDIWKTKPFWIFIALMSLIVLGGNTAIASVGPNPLQQQQQAPTKVAQPSTPITNTSAKHILMKQVDIAKKHAE</sequence>
<dbReference type="Proteomes" id="UP000064514">
    <property type="component" value="Unassembled WGS sequence"/>
</dbReference>
<gene>
    <name evidence="1" type="ORF">FTRO_0050480</name>
</gene>
<reference evidence="1" key="1">
    <citation type="journal article" date="2015" name="BMC Genomics">
        <title>Comparative genomics of Fructobacillus spp. and Leuconostoc spp. reveals niche-specific evolution of Fructobacillus spp.</title>
        <authorList>
            <person name="Endo A."/>
            <person name="Tanizawa Y."/>
            <person name="Tanaka N."/>
            <person name="Maeno S."/>
            <person name="Kumar H."/>
            <person name="Shiwa Y."/>
            <person name="Okada S."/>
            <person name="Yoshikawa H."/>
            <person name="Dicks L."/>
            <person name="Nakagawa J."/>
            <person name="Arita M."/>
        </authorList>
    </citation>
    <scope>NUCLEOTIDE SEQUENCE [LARGE SCALE GENOMIC DNA]</scope>
    <source>
        <strain evidence="1">F214-1</strain>
    </source>
</reference>